<comment type="subcellular location">
    <subcellularLocation>
        <location evidence="1">Cytoplasm</location>
        <location evidence="1">Cytosol</location>
    </subcellularLocation>
</comment>
<dbReference type="InterPro" id="IPR001315">
    <property type="entry name" value="CARD"/>
</dbReference>
<feature type="domain" description="CARD" evidence="7">
    <location>
        <begin position="181"/>
        <end position="272"/>
    </location>
</feature>
<dbReference type="CDD" id="cd08330">
    <property type="entry name" value="CARD_ASC_NALP1"/>
    <property type="match status" value="7"/>
</dbReference>
<dbReference type="GO" id="GO:0006954">
    <property type="term" value="P:inflammatory response"/>
    <property type="evidence" value="ECO:0007669"/>
    <property type="project" value="UniProtKB-KW"/>
</dbReference>
<dbReference type="InterPro" id="IPR033516">
    <property type="entry name" value="CARD8/ASC/NALP1_CARD"/>
</dbReference>
<keyword evidence="3" id="KW-0399">Innate immunity</keyword>
<dbReference type="InterPro" id="IPR051249">
    <property type="entry name" value="NLRP_Inflammasome"/>
</dbReference>
<dbReference type="Pfam" id="PF00619">
    <property type="entry name" value="CARD"/>
    <property type="match status" value="7"/>
</dbReference>
<dbReference type="InterPro" id="IPR011029">
    <property type="entry name" value="DEATH-like_dom_sf"/>
</dbReference>
<dbReference type="PROSITE" id="PS50209">
    <property type="entry name" value="CARD"/>
    <property type="match status" value="7"/>
</dbReference>
<feature type="domain" description="CARD" evidence="7">
    <location>
        <begin position="802"/>
        <end position="893"/>
    </location>
</feature>
<feature type="domain" description="CARD" evidence="7">
    <location>
        <begin position="553"/>
        <end position="644"/>
    </location>
</feature>
<dbReference type="AlphaFoldDB" id="A0AA47P464"/>
<evidence type="ECO:0000259" key="7">
    <source>
        <dbReference type="PROSITE" id="PS50209"/>
    </source>
</evidence>
<dbReference type="PANTHER" id="PTHR46985">
    <property type="entry name" value="NACHT, LRR AND PYD DOMAINS-CONTAINING PROTEIN 1"/>
    <property type="match status" value="1"/>
</dbReference>
<proteinExistence type="predicted"/>
<evidence type="ECO:0000313" key="8">
    <source>
        <dbReference type="EMBL" id="KAK0146137.1"/>
    </source>
</evidence>
<accession>A0AA47P464</accession>
<dbReference type="GO" id="GO:0005829">
    <property type="term" value="C:cytosol"/>
    <property type="evidence" value="ECO:0007669"/>
    <property type="project" value="UniProtKB-SubCell"/>
</dbReference>
<feature type="region of interest" description="Disordered" evidence="6">
    <location>
        <begin position="1"/>
        <end position="24"/>
    </location>
</feature>
<sequence length="913" mass="105424">MSKRMKSGCLKRKASQRKAEREKKGRQLVTFSKKGIYSRTFPLVPLHVAAQQGSRLPLIVWRVWELIKAVTVVILVSPEEHFVDRHRSSLVQRISLMEPVLDQLLDQKVVSQEQYDTILTKATRQNQVRELYRGALRSSGTRGKDIFLSVLEETDRLLIEDLRGQCRPVPPCESWHYGEVRLSLEEHFVDRHRSSLIQRISLVAAILDQLLDHKVVSQEQYDTILAKATRQDQVRELYRGALRSSGTRGKDIFLSVLEETDHLLIEDLRGQGALRHTLENAIPRRNRRTEYEVLIVIMNSFTADMSKRMKSGCLKRKASQRKAEREKKGRQLVTFSKKGIYSRTFPLVPLHVAAQQGSRLPLIVWRVWELIKAVTVVILMSPEEHFVDRHRSSLIQRISSVAAILDQLLDHKVVSQEQYDTILTKASRQNQVRELYSGALRSSGTRGKDIFLSVLEELEPFLIEDLRGQEEHFVDRHRSSLIQRISLVAAILDQLLDQKVVSQEQYDTILTKATRQNQVRELYRGALRSSGTRGKDIFLSVLEELEPFLIEDLRGQEEHFVDRHRSSLIQRISSVAAILDQLLDHKVVNQEQYDTILTKATRQDQVRELYRGALRSSGTRGKDIFLSVLEELEPFLIEDLRGQEEHFVDRHRSSLVFVCLFPFSIMDEVRFIVEVEKYKELYHTPRNAFYKDIKKDAIWRTLAAGIGASEWYDSDCCHSSEFVDRHRSSLIQRISSVAAILDQLLDQKVVSQEQYDTILAEEPRQNQVRELYRGALRSSGTRGKDIFLSVLEKTDHLLIEDLRGQEEHFVDRHRSSLVQRISSVAAILDQLLDHKVVSQEQYDTILAKATRQDQVRELYSGALRSSGTRGKDIFLSVLEETDYLLIEDLRGQCRPVPQCESWHYGQVHLSLVV</sequence>
<dbReference type="SUPFAM" id="SSF47986">
    <property type="entry name" value="DEATH domain"/>
    <property type="match status" value="7"/>
</dbReference>
<evidence type="ECO:0000256" key="4">
    <source>
        <dbReference type="ARBA" id="ARBA00022859"/>
    </source>
</evidence>
<dbReference type="PANTHER" id="PTHR46985:SF2">
    <property type="entry name" value="APOPTOSIS-ASSOCIATED SPECK-LIKE PROTEIN CONTAINING A CARD"/>
    <property type="match status" value="1"/>
</dbReference>
<keyword evidence="5" id="KW-0395">Inflammatory response</keyword>
<feature type="compositionally biased region" description="Basic residues" evidence="6">
    <location>
        <begin position="1"/>
        <end position="16"/>
    </location>
</feature>
<feature type="domain" description="CARD" evidence="7">
    <location>
        <begin position="466"/>
        <end position="557"/>
    </location>
</feature>
<comment type="caution">
    <text evidence="8">The sequence shown here is derived from an EMBL/GenBank/DDBJ whole genome shotgun (WGS) entry which is preliminary data.</text>
</comment>
<keyword evidence="4" id="KW-0391">Immunity</keyword>
<name>A0AA47P464_MERPO</name>
<evidence type="ECO:0000313" key="9">
    <source>
        <dbReference type="Proteomes" id="UP001174136"/>
    </source>
</evidence>
<evidence type="ECO:0000256" key="5">
    <source>
        <dbReference type="ARBA" id="ARBA00023198"/>
    </source>
</evidence>
<feature type="domain" description="CARD" evidence="7">
    <location>
        <begin position="379"/>
        <end position="470"/>
    </location>
</feature>
<feature type="domain" description="CARD" evidence="7">
    <location>
        <begin position="75"/>
        <end position="166"/>
    </location>
</feature>
<organism evidence="8 9">
    <name type="scientific">Merluccius polli</name>
    <name type="common">Benguela hake</name>
    <name type="synonym">Merluccius cadenati</name>
    <dbReference type="NCBI Taxonomy" id="89951"/>
    <lineage>
        <taxon>Eukaryota</taxon>
        <taxon>Metazoa</taxon>
        <taxon>Chordata</taxon>
        <taxon>Craniata</taxon>
        <taxon>Vertebrata</taxon>
        <taxon>Euteleostomi</taxon>
        <taxon>Actinopterygii</taxon>
        <taxon>Neopterygii</taxon>
        <taxon>Teleostei</taxon>
        <taxon>Neoteleostei</taxon>
        <taxon>Acanthomorphata</taxon>
        <taxon>Zeiogadaria</taxon>
        <taxon>Gadariae</taxon>
        <taxon>Gadiformes</taxon>
        <taxon>Gadoidei</taxon>
        <taxon>Merlucciidae</taxon>
        <taxon>Merluccius</taxon>
    </lineage>
</organism>
<keyword evidence="2" id="KW-0963">Cytoplasm</keyword>
<gene>
    <name evidence="8" type="primary">pycard_4</name>
    <name evidence="8" type="ORF">N1851_014569</name>
</gene>
<dbReference type="GO" id="GO:0042981">
    <property type="term" value="P:regulation of apoptotic process"/>
    <property type="evidence" value="ECO:0007669"/>
    <property type="project" value="InterPro"/>
</dbReference>
<feature type="domain" description="CARD" evidence="7">
    <location>
        <begin position="721"/>
        <end position="806"/>
    </location>
</feature>
<protein>
    <submittedName>
        <fullName evidence="8">Apoptosis-associated speck-like protein containing a CARD</fullName>
    </submittedName>
</protein>
<dbReference type="GO" id="GO:0045087">
    <property type="term" value="P:innate immune response"/>
    <property type="evidence" value="ECO:0007669"/>
    <property type="project" value="UniProtKB-KW"/>
</dbReference>
<dbReference type="EMBL" id="JAOPHQ010002618">
    <property type="protein sequence ID" value="KAK0146137.1"/>
    <property type="molecule type" value="Genomic_DNA"/>
</dbReference>
<dbReference type="Gene3D" id="1.10.533.10">
    <property type="entry name" value="Death Domain, Fas"/>
    <property type="match status" value="7"/>
</dbReference>
<evidence type="ECO:0000256" key="1">
    <source>
        <dbReference type="ARBA" id="ARBA00004514"/>
    </source>
</evidence>
<dbReference type="Proteomes" id="UP001174136">
    <property type="component" value="Unassembled WGS sequence"/>
</dbReference>
<evidence type="ECO:0000256" key="6">
    <source>
        <dbReference type="SAM" id="MobiDB-lite"/>
    </source>
</evidence>
<evidence type="ECO:0000256" key="3">
    <source>
        <dbReference type="ARBA" id="ARBA00022588"/>
    </source>
</evidence>
<keyword evidence="9" id="KW-1185">Reference proteome</keyword>
<reference evidence="8" key="1">
    <citation type="journal article" date="2023" name="Front. Mar. Sci.">
        <title>A new Merluccius polli reference genome to investigate the effects of global change in West African waters.</title>
        <authorList>
            <person name="Mateo J.L."/>
            <person name="Blanco-Fernandez C."/>
            <person name="Garcia-Vazquez E."/>
            <person name="Machado-Schiaffino G."/>
        </authorList>
    </citation>
    <scope>NUCLEOTIDE SEQUENCE</scope>
    <source>
        <strain evidence="8">C29</strain>
        <tissue evidence="8">Fin</tissue>
    </source>
</reference>
<evidence type="ECO:0000256" key="2">
    <source>
        <dbReference type="ARBA" id="ARBA00022490"/>
    </source>
</evidence>